<feature type="domain" description="HTH tetR-type" evidence="5">
    <location>
        <begin position="6"/>
        <end position="66"/>
    </location>
</feature>
<dbReference type="EMBL" id="DYWO01000132">
    <property type="protein sequence ID" value="HJF49015.1"/>
    <property type="molecule type" value="Genomic_DNA"/>
</dbReference>
<proteinExistence type="predicted"/>
<sequence>MGRQSAFVREDAVRSARDVFWSEGYEGASMASLQRATGLNASSIYHAFGSKRGLFDAAIEDYLECVVRPGLAPLRAPEVAPDAIERYFLAARALFADPSGRTLPDGCLLVNTACSGLARDDGIAEAVRAYRAELLAAFTRGAQARHPDQSPQERAQLVETCVALLISALVMTRVDRDAATAALDSALAALQHQEHTHP</sequence>
<reference evidence="6" key="1">
    <citation type="journal article" date="2021" name="PeerJ">
        <title>Extensive microbial diversity within the chicken gut microbiome revealed by metagenomics and culture.</title>
        <authorList>
            <person name="Gilroy R."/>
            <person name="Ravi A."/>
            <person name="Getino M."/>
            <person name="Pursley I."/>
            <person name="Horton D.L."/>
            <person name="Alikhan N.F."/>
            <person name="Baker D."/>
            <person name="Gharbi K."/>
            <person name="Hall N."/>
            <person name="Watson M."/>
            <person name="Adriaenssens E.M."/>
            <person name="Foster-Nyarko E."/>
            <person name="Jarju S."/>
            <person name="Secka A."/>
            <person name="Antonio M."/>
            <person name="Oren A."/>
            <person name="Chaudhuri R.R."/>
            <person name="La Ragione R."/>
            <person name="Hildebrand F."/>
            <person name="Pallen M.J."/>
        </authorList>
    </citation>
    <scope>NUCLEOTIDE SEQUENCE</scope>
    <source>
        <strain evidence="6">1647</strain>
    </source>
</reference>
<dbReference type="Gene3D" id="1.10.357.10">
    <property type="entry name" value="Tetracycline Repressor, domain 2"/>
    <property type="match status" value="1"/>
</dbReference>
<dbReference type="AlphaFoldDB" id="A0A921KPY0"/>
<keyword evidence="2 4" id="KW-0238">DNA-binding</keyword>
<protein>
    <submittedName>
        <fullName evidence="6">TetR/AcrR family transcriptional regulator</fullName>
    </submittedName>
</protein>
<evidence type="ECO:0000256" key="4">
    <source>
        <dbReference type="PROSITE-ProRule" id="PRU00335"/>
    </source>
</evidence>
<name>A0A921KPY0_9MICO</name>
<dbReference type="Proteomes" id="UP000775129">
    <property type="component" value="Unassembled WGS sequence"/>
</dbReference>
<comment type="caution">
    <text evidence="6">The sequence shown here is derived from an EMBL/GenBank/DDBJ whole genome shotgun (WGS) entry which is preliminary data.</text>
</comment>
<accession>A0A921KPY0</accession>
<evidence type="ECO:0000256" key="2">
    <source>
        <dbReference type="ARBA" id="ARBA00023125"/>
    </source>
</evidence>
<evidence type="ECO:0000313" key="6">
    <source>
        <dbReference type="EMBL" id="HJF49015.1"/>
    </source>
</evidence>
<gene>
    <name evidence="6" type="ORF">K8W24_04340</name>
</gene>
<evidence type="ECO:0000256" key="1">
    <source>
        <dbReference type="ARBA" id="ARBA00023015"/>
    </source>
</evidence>
<dbReference type="PANTHER" id="PTHR47506:SF1">
    <property type="entry name" value="HTH-TYPE TRANSCRIPTIONAL REGULATOR YJDC"/>
    <property type="match status" value="1"/>
</dbReference>
<keyword evidence="1" id="KW-0805">Transcription regulation</keyword>
<dbReference type="GO" id="GO:0003677">
    <property type="term" value="F:DNA binding"/>
    <property type="evidence" value="ECO:0007669"/>
    <property type="project" value="UniProtKB-UniRule"/>
</dbReference>
<dbReference type="PANTHER" id="PTHR47506">
    <property type="entry name" value="TRANSCRIPTIONAL REGULATORY PROTEIN"/>
    <property type="match status" value="1"/>
</dbReference>
<organism evidence="6 7">
    <name type="scientific">Brachybacterium paraconglomeratum</name>
    <dbReference type="NCBI Taxonomy" id="173362"/>
    <lineage>
        <taxon>Bacteria</taxon>
        <taxon>Bacillati</taxon>
        <taxon>Actinomycetota</taxon>
        <taxon>Actinomycetes</taxon>
        <taxon>Micrococcales</taxon>
        <taxon>Dermabacteraceae</taxon>
        <taxon>Brachybacterium</taxon>
    </lineage>
</organism>
<dbReference type="Gene3D" id="1.10.10.60">
    <property type="entry name" value="Homeodomain-like"/>
    <property type="match status" value="1"/>
</dbReference>
<evidence type="ECO:0000259" key="5">
    <source>
        <dbReference type="PROSITE" id="PS50977"/>
    </source>
</evidence>
<feature type="DNA-binding region" description="H-T-H motif" evidence="4">
    <location>
        <begin position="29"/>
        <end position="48"/>
    </location>
</feature>
<dbReference type="PROSITE" id="PS50977">
    <property type="entry name" value="HTH_TETR_2"/>
    <property type="match status" value="1"/>
</dbReference>
<evidence type="ECO:0000256" key="3">
    <source>
        <dbReference type="ARBA" id="ARBA00023163"/>
    </source>
</evidence>
<dbReference type="InterPro" id="IPR001647">
    <property type="entry name" value="HTH_TetR"/>
</dbReference>
<dbReference type="SUPFAM" id="SSF46689">
    <property type="entry name" value="Homeodomain-like"/>
    <property type="match status" value="1"/>
</dbReference>
<dbReference type="InterPro" id="IPR036271">
    <property type="entry name" value="Tet_transcr_reg_TetR-rel_C_sf"/>
</dbReference>
<dbReference type="Pfam" id="PF00440">
    <property type="entry name" value="TetR_N"/>
    <property type="match status" value="1"/>
</dbReference>
<dbReference type="SUPFAM" id="SSF48498">
    <property type="entry name" value="Tetracyclin repressor-like, C-terminal domain"/>
    <property type="match status" value="1"/>
</dbReference>
<keyword evidence="3" id="KW-0804">Transcription</keyword>
<evidence type="ECO:0000313" key="7">
    <source>
        <dbReference type="Proteomes" id="UP000775129"/>
    </source>
</evidence>
<reference evidence="6" key="2">
    <citation type="submission" date="2021-09" db="EMBL/GenBank/DDBJ databases">
        <authorList>
            <person name="Gilroy R."/>
        </authorList>
    </citation>
    <scope>NUCLEOTIDE SEQUENCE</scope>
    <source>
        <strain evidence="6">1647</strain>
    </source>
</reference>
<dbReference type="InterPro" id="IPR009057">
    <property type="entry name" value="Homeodomain-like_sf"/>
</dbReference>